<feature type="transmembrane region" description="Helical" evidence="9">
    <location>
        <begin position="33"/>
        <end position="56"/>
    </location>
</feature>
<dbReference type="Pfam" id="PF02518">
    <property type="entry name" value="HATPase_c"/>
    <property type="match status" value="1"/>
</dbReference>
<keyword evidence="7" id="KW-0902">Two-component regulatory system</keyword>
<dbReference type="Proteomes" id="UP000054078">
    <property type="component" value="Unassembled WGS sequence"/>
</dbReference>
<dbReference type="SUPFAM" id="SSF47384">
    <property type="entry name" value="Homodimeric domain of signal transducing histidine kinase"/>
    <property type="match status" value="1"/>
</dbReference>
<dbReference type="CDD" id="cd00075">
    <property type="entry name" value="HATPase"/>
    <property type="match status" value="1"/>
</dbReference>
<feature type="domain" description="Histidine kinase" evidence="10">
    <location>
        <begin position="120"/>
        <end position="342"/>
    </location>
</feature>
<dbReference type="GO" id="GO:0005886">
    <property type="term" value="C:plasma membrane"/>
    <property type="evidence" value="ECO:0007669"/>
    <property type="project" value="UniProtKB-SubCell"/>
</dbReference>
<keyword evidence="9" id="KW-0472">Membrane</keyword>
<dbReference type="EC" id="2.7.13.3" evidence="3"/>
<dbReference type="Gene3D" id="1.10.287.130">
    <property type="match status" value="1"/>
</dbReference>
<evidence type="ECO:0000256" key="4">
    <source>
        <dbReference type="ARBA" id="ARBA00022553"/>
    </source>
</evidence>
<evidence type="ECO:0000256" key="9">
    <source>
        <dbReference type="SAM" id="Phobius"/>
    </source>
</evidence>
<dbReference type="InterPro" id="IPR006311">
    <property type="entry name" value="TAT_signal"/>
</dbReference>
<evidence type="ECO:0000256" key="8">
    <source>
        <dbReference type="SAM" id="Coils"/>
    </source>
</evidence>
<evidence type="ECO:0000256" key="2">
    <source>
        <dbReference type="ARBA" id="ARBA00004236"/>
    </source>
</evidence>
<dbReference type="InterPro" id="IPR050736">
    <property type="entry name" value="Sensor_HK_Regulatory"/>
</dbReference>
<dbReference type="PANTHER" id="PTHR43711">
    <property type="entry name" value="TWO-COMPONENT HISTIDINE KINASE"/>
    <property type="match status" value="1"/>
</dbReference>
<dbReference type="InterPro" id="IPR005467">
    <property type="entry name" value="His_kinase_dom"/>
</dbReference>
<dbReference type="InterPro" id="IPR003594">
    <property type="entry name" value="HATPase_dom"/>
</dbReference>
<comment type="caution">
    <text evidence="11">The sequence shown here is derived from an EMBL/GenBank/DDBJ whole genome shotgun (WGS) entry which is preliminary data.</text>
</comment>
<feature type="coiled-coil region" evidence="8">
    <location>
        <begin position="90"/>
        <end position="124"/>
    </location>
</feature>
<evidence type="ECO:0000259" key="10">
    <source>
        <dbReference type="PROSITE" id="PS50109"/>
    </source>
</evidence>
<comment type="catalytic activity">
    <reaction evidence="1">
        <text>ATP + protein L-histidine = ADP + protein N-phospho-L-histidine.</text>
        <dbReference type="EC" id="2.7.13.3"/>
    </reaction>
</comment>
<dbReference type="RefSeq" id="WP_059052457.1">
    <property type="nucleotide sequence ID" value="NZ_LOJF01000001.1"/>
</dbReference>
<evidence type="ECO:0000256" key="5">
    <source>
        <dbReference type="ARBA" id="ARBA00022679"/>
    </source>
</evidence>
<dbReference type="SMART" id="SM00387">
    <property type="entry name" value="HATPase_c"/>
    <property type="match status" value="1"/>
</dbReference>
<dbReference type="PROSITE" id="PS50109">
    <property type="entry name" value="HIS_KIN"/>
    <property type="match status" value="1"/>
</dbReference>
<dbReference type="Pfam" id="PF00512">
    <property type="entry name" value="HisKA"/>
    <property type="match status" value="1"/>
</dbReference>
<dbReference type="STRING" id="1299998.AUL39_00215"/>
<comment type="subcellular location">
    <subcellularLocation>
        <location evidence="2">Cell membrane</location>
    </subcellularLocation>
</comment>
<dbReference type="EMBL" id="LOJF01000001">
    <property type="protein sequence ID" value="KUH58817.1"/>
    <property type="molecule type" value="Genomic_DNA"/>
</dbReference>
<protein>
    <recommendedName>
        <fullName evidence="3">histidine kinase</fullName>
        <ecNumber evidence="3">2.7.13.3</ecNumber>
    </recommendedName>
</protein>
<evidence type="ECO:0000313" key="12">
    <source>
        <dbReference type="Proteomes" id="UP000054078"/>
    </source>
</evidence>
<evidence type="ECO:0000256" key="1">
    <source>
        <dbReference type="ARBA" id="ARBA00000085"/>
    </source>
</evidence>
<keyword evidence="6" id="KW-0418">Kinase</keyword>
<evidence type="ECO:0000313" key="11">
    <source>
        <dbReference type="EMBL" id="KUH58817.1"/>
    </source>
</evidence>
<proteinExistence type="predicted"/>
<dbReference type="SMART" id="SM00388">
    <property type="entry name" value="HisKA"/>
    <property type="match status" value="1"/>
</dbReference>
<dbReference type="AlphaFoldDB" id="A0A100YWP5"/>
<name>A0A100YWP5_TRASO</name>
<evidence type="ECO:0000256" key="6">
    <source>
        <dbReference type="ARBA" id="ARBA00022777"/>
    </source>
</evidence>
<dbReference type="Gene3D" id="3.30.565.10">
    <property type="entry name" value="Histidine kinase-like ATPase, C-terminal domain"/>
    <property type="match status" value="1"/>
</dbReference>
<dbReference type="InterPro" id="IPR036097">
    <property type="entry name" value="HisK_dim/P_sf"/>
</dbReference>
<dbReference type="InterPro" id="IPR004358">
    <property type="entry name" value="Sig_transdc_His_kin-like_C"/>
</dbReference>
<accession>A0A100YWP5</accession>
<dbReference type="InterPro" id="IPR003661">
    <property type="entry name" value="HisK_dim/P_dom"/>
</dbReference>
<dbReference type="InterPro" id="IPR036890">
    <property type="entry name" value="HATPase_C_sf"/>
</dbReference>
<feature type="transmembrane region" description="Helical" evidence="9">
    <location>
        <begin position="7"/>
        <end position="27"/>
    </location>
</feature>
<reference evidence="11 12" key="1">
    <citation type="submission" date="2015-12" db="EMBL/GenBank/DDBJ databases">
        <title>Draft Genome Sequence of Olsenella scatoligenes SK9K4T; a Producer of 3-Methylindole- (skatole) and 4-Methylphenol- (p-cresol) Isolated from Pig Feces.</title>
        <authorList>
            <person name="Li X."/>
            <person name="Borg B."/>
            <person name="Canibe N."/>
        </authorList>
    </citation>
    <scope>NUCLEOTIDE SEQUENCE [LARGE SCALE GENOMIC DNA]</scope>
    <source>
        <strain evidence="11 12">SK9K4</strain>
    </source>
</reference>
<dbReference type="PROSITE" id="PS51318">
    <property type="entry name" value="TAT"/>
    <property type="match status" value="1"/>
</dbReference>
<keyword evidence="9" id="KW-0812">Transmembrane</keyword>
<dbReference type="OrthoDB" id="9806130at2"/>
<keyword evidence="12" id="KW-1185">Reference proteome</keyword>
<keyword evidence="4" id="KW-0597">Phosphoprotein</keyword>
<dbReference type="SUPFAM" id="SSF55874">
    <property type="entry name" value="ATPase domain of HSP90 chaperone/DNA topoisomerase II/histidine kinase"/>
    <property type="match status" value="1"/>
</dbReference>
<dbReference type="GO" id="GO:0000155">
    <property type="term" value="F:phosphorelay sensor kinase activity"/>
    <property type="evidence" value="ECO:0007669"/>
    <property type="project" value="InterPro"/>
</dbReference>
<organism evidence="11 12">
    <name type="scientific">Tractidigestivibacter scatoligenes</name>
    <name type="common">Olsenella scatoligenes</name>
    <dbReference type="NCBI Taxonomy" id="1299998"/>
    <lineage>
        <taxon>Bacteria</taxon>
        <taxon>Bacillati</taxon>
        <taxon>Actinomycetota</taxon>
        <taxon>Coriobacteriia</taxon>
        <taxon>Coriobacteriales</taxon>
        <taxon>Atopobiaceae</taxon>
        <taxon>Tractidigestivibacter</taxon>
    </lineage>
</organism>
<dbReference type="CDD" id="cd00082">
    <property type="entry name" value="HisKA"/>
    <property type="match status" value="1"/>
</dbReference>
<sequence>MPRDSRFIALLGIGAAATAALCAGAWLQAGPAAAAWVAACGIVLVALFAVSTALRYRRIAQLSERLDRALSGERNVSFRGMGEGELAILASQLDKTVTRLVVANEELEAEKHTLADALADISHQLRTPLTSLGIELELMRKAAATPEDSQRVRDCGRMLEQLQWLVSSLLKLARLDAGVVRLERRRVDVAALAKAAQDPLAVAADLAGVTFQARVEPGCSFMGDAAWTREALTNVLKNCVEHTPAGGTVRITAREDTVACRICVEDTGPGIAEKDLPHVFDRFYHGAGNATRRDEDVCNPSGVGIGLSLSRALLVAQGAQITASNVSPTGGARFDLVFPKVTV</sequence>
<gene>
    <name evidence="11" type="ORF">AUL39_00215</name>
</gene>
<keyword evidence="8" id="KW-0175">Coiled coil</keyword>
<evidence type="ECO:0000256" key="7">
    <source>
        <dbReference type="ARBA" id="ARBA00023012"/>
    </source>
</evidence>
<keyword evidence="9" id="KW-1133">Transmembrane helix</keyword>
<evidence type="ECO:0000256" key="3">
    <source>
        <dbReference type="ARBA" id="ARBA00012438"/>
    </source>
</evidence>
<keyword evidence="5" id="KW-0808">Transferase</keyword>
<dbReference type="PANTHER" id="PTHR43711:SF32">
    <property type="entry name" value="SENSOR-TYPE HISTIDINE KINASE PRRB"/>
    <property type="match status" value="1"/>
</dbReference>
<dbReference type="PRINTS" id="PR00344">
    <property type="entry name" value="BCTRLSENSOR"/>
</dbReference>